<dbReference type="EMBL" id="CP036339">
    <property type="protein sequence ID" value="QDT73562.1"/>
    <property type="molecule type" value="Genomic_DNA"/>
</dbReference>
<evidence type="ECO:0000256" key="2">
    <source>
        <dbReference type="SAM" id="Phobius"/>
    </source>
</evidence>
<keyword evidence="2" id="KW-0472">Membrane</keyword>
<evidence type="ECO:0000256" key="1">
    <source>
        <dbReference type="SAM" id="Coils"/>
    </source>
</evidence>
<feature type="transmembrane region" description="Helical" evidence="2">
    <location>
        <begin position="103"/>
        <end position="122"/>
    </location>
</feature>
<keyword evidence="2" id="KW-1133">Transmembrane helix</keyword>
<keyword evidence="1" id="KW-0175">Coiled coil</keyword>
<proteinExistence type="predicted"/>
<sequence length="125" mass="13475">MKTAIPLGLVVLGALLLGLSLVWAMLFPAANGWTEEKALRMRELSGKAHLLSFKASAAGSNVSMHGADAVDSAAEYRKAQEELRILREEFEEKRDAPATSSSYLRWGGAAMILLGAMANMAIRRA</sequence>
<organism evidence="3 4">
    <name type="scientific">Lacipirellula limnantheis</name>
    <dbReference type="NCBI Taxonomy" id="2528024"/>
    <lineage>
        <taxon>Bacteria</taxon>
        <taxon>Pseudomonadati</taxon>
        <taxon>Planctomycetota</taxon>
        <taxon>Planctomycetia</taxon>
        <taxon>Pirellulales</taxon>
        <taxon>Lacipirellulaceae</taxon>
        <taxon>Lacipirellula</taxon>
    </lineage>
</organism>
<feature type="coiled-coil region" evidence="1">
    <location>
        <begin position="69"/>
        <end position="96"/>
    </location>
</feature>
<protein>
    <submittedName>
        <fullName evidence="3">Uncharacterized protein</fullName>
    </submittedName>
</protein>
<reference evidence="3 4" key="1">
    <citation type="submission" date="2019-02" db="EMBL/GenBank/DDBJ databases">
        <title>Deep-cultivation of Planctomycetes and their phenomic and genomic characterization uncovers novel biology.</title>
        <authorList>
            <person name="Wiegand S."/>
            <person name="Jogler M."/>
            <person name="Boedeker C."/>
            <person name="Pinto D."/>
            <person name="Vollmers J."/>
            <person name="Rivas-Marin E."/>
            <person name="Kohn T."/>
            <person name="Peeters S.H."/>
            <person name="Heuer A."/>
            <person name="Rast P."/>
            <person name="Oberbeckmann S."/>
            <person name="Bunk B."/>
            <person name="Jeske O."/>
            <person name="Meyerdierks A."/>
            <person name="Storesund J.E."/>
            <person name="Kallscheuer N."/>
            <person name="Luecker S."/>
            <person name="Lage O.M."/>
            <person name="Pohl T."/>
            <person name="Merkel B.J."/>
            <person name="Hornburger P."/>
            <person name="Mueller R.-W."/>
            <person name="Bruemmer F."/>
            <person name="Labrenz M."/>
            <person name="Spormann A.M."/>
            <person name="Op den Camp H."/>
            <person name="Overmann J."/>
            <person name="Amann R."/>
            <person name="Jetten M.S.M."/>
            <person name="Mascher T."/>
            <person name="Medema M.H."/>
            <person name="Devos D.P."/>
            <person name="Kaster A.-K."/>
            <person name="Ovreas L."/>
            <person name="Rohde M."/>
            <person name="Galperin M.Y."/>
            <person name="Jogler C."/>
        </authorList>
    </citation>
    <scope>NUCLEOTIDE SEQUENCE [LARGE SCALE GENOMIC DNA]</scope>
    <source>
        <strain evidence="3 4">I41</strain>
    </source>
</reference>
<evidence type="ECO:0000313" key="3">
    <source>
        <dbReference type="EMBL" id="QDT73562.1"/>
    </source>
</evidence>
<dbReference type="RefSeq" id="WP_145433137.1">
    <property type="nucleotide sequence ID" value="NZ_CP036339.1"/>
</dbReference>
<dbReference type="KEGG" id="llh:I41_27510"/>
<keyword evidence="4" id="KW-1185">Reference proteome</keyword>
<accession>A0A517TYW4</accession>
<gene>
    <name evidence="3" type="ORF">I41_27510</name>
</gene>
<dbReference type="AlphaFoldDB" id="A0A517TYW4"/>
<name>A0A517TYW4_9BACT</name>
<evidence type="ECO:0000313" key="4">
    <source>
        <dbReference type="Proteomes" id="UP000317909"/>
    </source>
</evidence>
<dbReference type="Proteomes" id="UP000317909">
    <property type="component" value="Chromosome"/>
</dbReference>
<keyword evidence="2" id="KW-0812">Transmembrane</keyword>